<feature type="region of interest" description="Disordered" evidence="1">
    <location>
        <begin position="1"/>
        <end position="72"/>
    </location>
</feature>
<feature type="compositionally biased region" description="Basic and acidic residues" evidence="1">
    <location>
        <begin position="1"/>
        <end position="12"/>
    </location>
</feature>
<name>A0A3N3ZN20_9MICC</name>
<evidence type="ECO:0000313" key="2">
    <source>
        <dbReference type="EMBL" id="ROZ62192.1"/>
    </source>
</evidence>
<organism evidence="2 3">
    <name type="scientific">Kocuria soli</name>
    <dbReference type="NCBI Taxonomy" id="2485125"/>
    <lineage>
        <taxon>Bacteria</taxon>
        <taxon>Bacillati</taxon>
        <taxon>Actinomycetota</taxon>
        <taxon>Actinomycetes</taxon>
        <taxon>Micrococcales</taxon>
        <taxon>Micrococcaceae</taxon>
        <taxon>Kocuria</taxon>
    </lineage>
</organism>
<evidence type="ECO:0000313" key="3">
    <source>
        <dbReference type="Proteomes" id="UP000270616"/>
    </source>
</evidence>
<accession>A0A3N3ZN20</accession>
<comment type="caution">
    <text evidence="2">The sequence shown here is derived from an EMBL/GenBank/DDBJ whole genome shotgun (WGS) entry which is preliminary data.</text>
</comment>
<reference evidence="2 3" key="1">
    <citation type="submission" date="2018-10" db="EMBL/GenBank/DDBJ databases">
        <title>Kocuria sp. M5W7-7, whole genome shotgun sequence.</title>
        <authorList>
            <person name="Tuo L."/>
        </authorList>
    </citation>
    <scope>NUCLEOTIDE SEQUENCE [LARGE SCALE GENOMIC DNA]</scope>
    <source>
        <strain evidence="2 3">M5W7-7</strain>
    </source>
</reference>
<evidence type="ECO:0000256" key="1">
    <source>
        <dbReference type="SAM" id="MobiDB-lite"/>
    </source>
</evidence>
<gene>
    <name evidence="2" type="ORF">EDL96_10920</name>
</gene>
<dbReference type="RefSeq" id="WP_123826036.1">
    <property type="nucleotide sequence ID" value="NZ_RKMF01000014.1"/>
</dbReference>
<dbReference type="EMBL" id="RKMF01000014">
    <property type="protein sequence ID" value="ROZ62192.1"/>
    <property type="molecule type" value="Genomic_DNA"/>
</dbReference>
<protein>
    <submittedName>
        <fullName evidence="2">Uncharacterized protein</fullName>
    </submittedName>
</protein>
<keyword evidence="3" id="KW-1185">Reference proteome</keyword>
<dbReference type="AlphaFoldDB" id="A0A3N3ZN20"/>
<dbReference type="Proteomes" id="UP000270616">
    <property type="component" value="Unassembled WGS sequence"/>
</dbReference>
<proteinExistence type="predicted"/>
<sequence length="72" mass="7425">MSEAMNENKDPVAGEVAGDIAADTGGRAQESIKMSPQEEQDAAEHSSLETEPADEGVGALTDNTGEHPATNN</sequence>